<comment type="caution">
    <text evidence="5">The sequence shown here is derived from an EMBL/GenBank/DDBJ whole genome shotgun (WGS) entry which is preliminary data.</text>
</comment>
<sequence>MNEQEPTLHYVCTRDEARKLTAQHDKFWVSNCGCREGGPGCRRSRIDVCLIFSEYDQGSGSGLHEVSKEFVEGIFKEAEEKYLVTRPFRNPEDKTVTDGICFCCDDCCGYFKNPEEVCDKGRFMQQTDMETCTQCGDCVEVCYFKARKMIDGKLAINQEGCYFLKDGSTNYGNAPKGYGCYGCGLCLDVCPEDCIEMVERT</sequence>
<dbReference type="PROSITE" id="PS51379">
    <property type="entry name" value="4FE4S_FER_2"/>
    <property type="match status" value="2"/>
</dbReference>
<evidence type="ECO:0000313" key="5">
    <source>
        <dbReference type="EMBL" id="TKJ44309.1"/>
    </source>
</evidence>
<organism evidence="5 6">
    <name type="scientific">candidate division TA06 bacterium B3_TA06</name>
    <dbReference type="NCBI Taxonomy" id="2012487"/>
    <lineage>
        <taxon>Bacteria</taxon>
        <taxon>Bacteria division TA06</taxon>
    </lineage>
</organism>
<keyword evidence="1" id="KW-0479">Metal-binding</keyword>
<dbReference type="AlphaFoldDB" id="A0A532VAT2"/>
<evidence type="ECO:0000313" key="6">
    <source>
        <dbReference type="Proteomes" id="UP000317778"/>
    </source>
</evidence>
<dbReference type="Gene3D" id="3.30.70.20">
    <property type="match status" value="1"/>
</dbReference>
<evidence type="ECO:0000256" key="1">
    <source>
        <dbReference type="ARBA" id="ARBA00022723"/>
    </source>
</evidence>
<feature type="domain" description="4Fe-4S ferredoxin-type" evidence="4">
    <location>
        <begin position="123"/>
        <end position="152"/>
    </location>
</feature>
<evidence type="ECO:0000259" key="4">
    <source>
        <dbReference type="PROSITE" id="PS51379"/>
    </source>
</evidence>
<dbReference type="PROSITE" id="PS00198">
    <property type="entry name" value="4FE4S_FER_1"/>
    <property type="match status" value="1"/>
</dbReference>
<dbReference type="EMBL" id="NJBO01000001">
    <property type="protein sequence ID" value="TKJ44309.1"/>
    <property type="molecule type" value="Genomic_DNA"/>
</dbReference>
<proteinExistence type="predicted"/>
<protein>
    <recommendedName>
        <fullName evidence="4">4Fe-4S ferredoxin-type domain-containing protein</fullName>
    </recommendedName>
</protein>
<keyword evidence="2" id="KW-0408">Iron</keyword>
<reference evidence="5 6" key="1">
    <citation type="submission" date="2017-06" db="EMBL/GenBank/DDBJ databases">
        <title>Novel microbial phyla capable of carbon fixation and sulfur reduction in deep-sea sediments.</title>
        <authorList>
            <person name="Huang J."/>
            <person name="Baker B."/>
            <person name="Wang Y."/>
        </authorList>
    </citation>
    <scope>NUCLEOTIDE SEQUENCE [LARGE SCALE GENOMIC DNA]</scope>
    <source>
        <strain evidence="5">B3_TA06</strain>
    </source>
</reference>
<evidence type="ECO:0000256" key="3">
    <source>
        <dbReference type="ARBA" id="ARBA00023014"/>
    </source>
</evidence>
<feature type="domain" description="4Fe-4S ferredoxin-type" evidence="4">
    <location>
        <begin position="180"/>
        <end position="200"/>
    </location>
</feature>
<dbReference type="Pfam" id="PF13187">
    <property type="entry name" value="Fer4_9"/>
    <property type="match status" value="1"/>
</dbReference>
<dbReference type="GO" id="GO:0051536">
    <property type="term" value="F:iron-sulfur cluster binding"/>
    <property type="evidence" value="ECO:0007669"/>
    <property type="project" value="UniProtKB-KW"/>
</dbReference>
<evidence type="ECO:0000256" key="2">
    <source>
        <dbReference type="ARBA" id="ARBA00023004"/>
    </source>
</evidence>
<dbReference type="InterPro" id="IPR017896">
    <property type="entry name" value="4Fe4S_Fe-S-bd"/>
</dbReference>
<keyword evidence="3" id="KW-0411">Iron-sulfur</keyword>
<accession>A0A532VAT2</accession>
<dbReference type="SUPFAM" id="SSF54862">
    <property type="entry name" value="4Fe-4S ferredoxins"/>
    <property type="match status" value="1"/>
</dbReference>
<dbReference type="InterPro" id="IPR017900">
    <property type="entry name" value="4Fe4S_Fe_S_CS"/>
</dbReference>
<name>A0A532VAT2_UNCT6</name>
<gene>
    <name evidence="5" type="ORF">CEE36_00795</name>
</gene>
<dbReference type="GO" id="GO:0046872">
    <property type="term" value="F:metal ion binding"/>
    <property type="evidence" value="ECO:0007669"/>
    <property type="project" value="UniProtKB-KW"/>
</dbReference>
<dbReference type="Proteomes" id="UP000317778">
    <property type="component" value="Unassembled WGS sequence"/>
</dbReference>